<feature type="transmembrane region" description="Helical" evidence="1">
    <location>
        <begin position="211"/>
        <end position="229"/>
    </location>
</feature>
<feature type="transmembrane region" description="Helical" evidence="1">
    <location>
        <begin position="77"/>
        <end position="96"/>
    </location>
</feature>
<accession>A0A8T0IHB3</accession>
<gene>
    <name evidence="2" type="ORF">KC19_3G042500</name>
</gene>
<keyword evidence="3" id="KW-1185">Reference proteome</keyword>
<name>A0A8T0IHB3_CERPU</name>
<feature type="transmembrane region" description="Helical" evidence="1">
    <location>
        <begin position="235"/>
        <end position="257"/>
    </location>
</feature>
<reference evidence="2" key="1">
    <citation type="submission" date="2020-06" db="EMBL/GenBank/DDBJ databases">
        <title>WGS assembly of Ceratodon purpureus strain R40.</title>
        <authorList>
            <person name="Carey S.B."/>
            <person name="Jenkins J."/>
            <person name="Shu S."/>
            <person name="Lovell J.T."/>
            <person name="Sreedasyam A."/>
            <person name="Maumus F."/>
            <person name="Tiley G.P."/>
            <person name="Fernandez-Pozo N."/>
            <person name="Barry K."/>
            <person name="Chen C."/>
            <person name="Wang M."/>
            <person name="Lipzen A."/>
            <person name="Daum C."/>
            <person name="Saski C.A."/>
            <person name="Payton A.C."/>
            <person name="Mcbreen J.C."/>
            <person name="Conrad R.E."/>
            <person name="Kollar L.M."/>
            <person name="Olsson S."/>
            <person name="Huttunen S."/>
            <person name="Landis J.B."/>
            <person name="Wickett N.J."/>
            <person name="Johnson M.G."/>
            <person name="Rensing S.A."/>
            <person name="Grimwood J."/>
            <person name="Schmutz J."/>
            <person name="Mcdaniel S.F."/>
        </authorList>
    </citation>
    <scope>NUCLEOTIDE SEQUENCE</scope>
    <source>
        <strain evidence="2">R40</strain>
    </source>
</reference>
<feature type="transmembrane region" description="Helical" evidence="1">
    <location>
        <begin position="185"/>
        <end position="204"/>
    </location>
</feature>
<dbReference type="EMBL" id="CM026423">
    <property type="protein sequence ID" value="KAG0582207.1"/>
    <property type="molecule type" value="Genomic_DNA"/>
</dbReference>
<dbReference type="AlphaFoldDB" id="A0A8T0IHB3"/>
<keyword evidence="1" id="KW-0472">Membrane</keyword>
<evidence type="ECO:0000313" key="3">
    <source>
        <dbReference type="Proteomes" id="UP000822688"/>
    </source>
</evidence>
<evidence type="ECO:0000313" key="2">
    <source>
        <dbReference type="EMBL" id="KAG0582207.1"/>
    </source>
</evidence>
<dbReference type="Proteomes" id="UP000822688">
    <property type="component" value="Chromosome 3"/>
</dbReference>
<keyword evidence="1" id="KW-1133">Transmembrane helix</keyword>
<sequence>MCPGLRPEMDRMPSFVDREGAAQTFARSFSNHFTQSWEELLQAQDMSPEALAAMFCSSLEKLYVQSGYWRKQIFKEFFRQMFASIALYLTCALAGLDVLSRHLSYPIIATAAGRSRIITGYFSLTISSANLLFNVSLYSAICCLCILLYLKMSSFLFDNARQQPVVVQPVDANDPNAAQLKNEAIVAQIVAVVDLPFMVFNGCLTDPLRRISLFTLVFASLASLLSFIVPTLWQLFFWSVTIFAVYFVATVITILTVA</sequence>
<comment type="caution">
    <text evidence="2">The sequence shown here is derived from an EMBL/GenBank/DDBJ whole genome shotgun (WGS) entry which is preliminary data.</text>
</comment>
<proteinExistence type="predicted"/>
<feature type="transmembrane region" description="Helical" evidence="1">
    <location>
        <begin position="131"/>
        <end position="150"/>
    </location>
</feature>
<keyword evidence="1" id="KW-0812">Transmembrane</keyword>
<evidence type="ECO:0000256" key="1">
    <source>
        <dbReference type="SAM" id="Phobius"/>
    </source>
</evidence>
<protein>
    <submittedName>
        <fullName evidence="2">Uncharacterized protein</fullName>
    </submittedName>
</protein>
<organism evidence="2 3">
    <name type="scientific">Ceratodon purpureus</name>
    <name type="common">Fire moss</name>
    <name type="synonym">Dicranum purpureum</name>
    <dbReference type="NCBI Taxonomy" id="3225"/>
    <lineage>
        <taxon>Eukaryota</taxon>
        <taxon>Viridiplantae</taxon>
        <taxon>Streptophyta</taxon>
        <taxon>Embryophyta</taxon>
        <taxon>Bryophyta</taxon>
        <taxon>Bryophytina</taxon>
        <taxon>Bryopsida</taxon>
        <taxon>Dicranidae</taxon>
        <taxon>Pseudoditrichales</taxon>
        <taxon>Ditrichaceae</taxon>
        <taxon>Ceratodon</taxon>
    </lineage>
</organism>